<feature type="domain" description="Glycosyl hydrolase family 32 N-terminal" evidence="10">
    <location>
        <begin position="6"/>
        <end position="301"/>
    </location>
</feature>
<dbReference type="PANTHER" id="PTHR43101">
    <property type="entry name" value="BETA-FRUCTOSIDASE"/>
    <property type="match status" value="1"/>
</dbReference>
<evidence type="ECO:0000256" key="7">
    <source>
        <dbReference type="ARBA" id="ARBA00033367"/>
    </source>
</evidence>
<comment type="similarity">
    <text evidence="2 8">Belongs to the glycosyl hydrolase 32 family.</text>
</comment>
<dbReference type="InterPro" id="IPR006232">
    <property type="entry name" value="Suc6P_hydrolase"/>
</dbReference>
<evidence type="ECO:0000256" key="8">
    <source>
        <dbReference type="RuleBase" id="RU362110"/>
    </source>
</evidence>
<dbReference type="InterPro" id="IPR051214">
    <property type="entry name" value="GH32_Enzymes"/>
</dbReference>
<evidence type="ECO:0000256" key="1">
    <source>
        <dbReference type="ARBA" id="ARBA00004914"/>
    </source>
</evidence>
<keyword evidence="6 8" id="KW-0326">Glycosidase</keyword>
<proteinExistence type="inferred from homology"/>
<evidence type="ECO:0000313" key="12">
    <source>
        <dbReference type="EMBL" id="PLT71094.1"/>
    </source>
</evidence>
<evidence type="ECO:0000256" key="5">
    <source>
        <dbReference type="ARBA" id="ARBA00022801"/>
    </source>
</evidence>
<dbReference type="EMBL" id="NIHS01000030">
    <property type="protein sequence ID" value="PLT71094.1"/>
    <property type="molecule type" value="Genomic_DNA"/>
</dbReference>
<dbReference type="InterPro" id="IPR023296">
    <property type="entry name" value="Glyco_hydro_beta-prop_sf"/>
</dbReference>
<sequence>MRPKYHISPEQGFLNDPNGLAQFRGKYHVFYQWLPDVVPQGSKQWRHCISNDLVHWTDEGSALQPDEWYEKNGCYSGSGITTEDKYFLFYTGNVRDAEGGRETYQCVAVSDDGKSFQKEGPVIYLPDGYTAHFRDPKVWKKNNSWWMVVGAQTKELQGNVALFESNNLKKWDYRGNLLDPSMDWGYMCECPDIVDIDGQQFLIVSCQKETGCKGIVFSGKMDYIEAKFQLDDVGNLLDAGFDFYAPQSFVDESGRCILLGWLGAGKLDYQMSQPTVKEGWLHSLTIPRELFVQNGKLHQQPVKELESIRRHERVIEAEGHTFINQETWSAELLAEQISDQKFSFNFGNVLKISFANNSMVIQRKHWSSEEYDEVRAEISVIKNIRVFLDQSTAEIFVNNGEKVFTFKSFFTDDKWVEVESEKTIRIKIWRMEV</sequence>
<dbReference type="InterPro" id="IPR013320">
    <property type="entry name" value="ConA-like_dom_sf"/>
</dbReference>
<dbReference type="Pfam" id="PF08244">
    <property type="entry name" value="Glyco_hydro_32C"/>
    <property type="match status" value="1"/>
</dbReference>
<comment type="caution">
    <text evidence="12">The sequence shown here is derived from an EMBL/GenBank/DDBJ whole genome shotgun (WGS) entry which is preliminary data.</text>
</comment>
<dbReference type="CDD" id="cd18623">
    <property type="entry name" value="GH32_ScrB-like"/>
    <property type="match status" value="1"/>
</dbReference>
<dbReference type="EC" id="3.2.1.26" evidence="3 8"/>
<accession>A0A2N5P7I2</accession>
<gene>
    <name evidence="12" type="ORF">CDL26_13455</name>
</gene>
<dbReference type="SMART" id="SM00640">
    <property type="entry name" value="Glyco_32"/>
    <property type="match status" value="1"/>
</dbReference>
<comment type="subcellular location">
    <subcellularLocation>
        <location evidence="9">Cytoplasm</location>
    </subcellularLocation>
</comment>
<keyword evidence="9" id="KW-0963">Cytoplasm</keyword>
<keyword evidence="9" id="KW-0119">Carbohydrate metabolism</keyword>
<dbReference type="InterPro" id="IPR013189">
    <property type="entry name" value="Glyco_hydro_32_C"/>
</dbReference>
<evidence type="ECO:0000256" key="3">
    <source>
        <dbReference type="ARBA" id="ARBA00012758"/>
    </source>
</evidence>
<dbReference type="Proteomes" id="UP000234891">
    <property type="component" value="Unassembled WGS sequence"/>
</dbReference>
<dbReference type="Gene3D" id="2.115.10.20">
    <property type="entry name" value="Glycosyl hydrolase domain, family 43"/>
    <property type="match status" value="1"/>
</dbReference>
<organism evidence="12 13">
    <name type="scientific">Mediterraneibacter gnavus</name>
    <name type="common">Ruminococcus gnavus</name>
    <dbReference type="NCBI Taxonomy" id="33038"/>
    <lineage>
        <taxon>Bacteria</taxon>
        <taxon>Bacillati</taxon>
        <taxon>Bacillota</taxon>
        <taxon>Clostridia</taxon>
        <taxon>Lachnospirales</taxon>
        <taxon>Lachnospiraceae</taxon>
        <taxon>Mediterraneibacter</taxon>
    </lineage>
</organism>
<dbReference type="Pfam" id="PF00251">
    <property type="entry name" value="Glyco_hydro_32N"/>
    <property type="match status" value="1"/>
</dbReference>
<dbReference type="PROSITE" id="PS00609">
    <property type="entry name" value="GLYCOSYL_HYDROL_F32"/>
    <property type="match status" value="1"/>
</dbReference>
<evidence type="ECO:0000259" key="10">
    <source>
        <dbReference type="Pfam" id="PF00251"/>
    </source>
</evidence>
<comment type="pathway">
    <text evidence="1 9">Glycan biosynthesis; sucrose metabolism.</text>
</comment>
<comment type="function">
    <text evidence="9">Enables the bacterium to metabolize sucrose as a sole carbon source.</text>
</comment>
<dbReference type="UniPathway" id="UPA00238"/>
<reference evidence="12 13" key="1">
    <citation type="journal article" date="2017" name="Genome Med.">
        <title>A novel Ruminococcus gnavus clade enriched in inflammatory bowel disease patients.</title>
        <authorList>
            <person name="Hall A.B."/>
            <person name="Yassour M."/>
            <person name="Sauk J."/>
            <person name="Garner A."/>
            <person name="Jiang X."/>
            <person name="Arthur T."/>
            <person name="Lagoudas G.K."/>
            <person name="Vatanen T."/>
            <person name="Fornelos N."/>
            <person name="Wilson R."/>
            <person name="Bertha M."/>
            <person name="Cohen M."/>
            <person name="Garber J."/>
            <person name="Khalili H."/>
            <person name="Gevers D."/>
            <person name="Ananthakrishnan A.N."/>
            <person name="Kugathasan S."/>
            <person name="Lander E.S."/>
            <person name="Blainey P."/>
            <person name="Vlamakis H."/>
            <person name="Xavier R.J."/>
            <person name="Huttenhower C."/>
        </authorList>
    </citation>
    <scope>NUCLEOTIDE SEQUENCE [LARGE SCALE GENOMIC DNA]</scope>
    <source>
        <strain evidence="12 13">RJX1124</strain>
    </source>
</reference>
<evidence type="ECO:0000256" key="6">
    <source>
        <dbReference type="ARBA" id="ARBA00023295"/>
    </source>
</evidence>
<evidence type="ECO:0000256" key="2">
    <source>
        <dbReference type="ARBA" id="ARBA00009902"/>
    </source>
</evidence>
<dbReference type="NCBIfam" id="TIGR01322">
    <property type="entry name" value="scrB_fam"/>
    <property type="match status" value="1"/>
</dbReference>
<dbReference type="GO" id="GO:0005737">
    <property type="term" value="C:cytoplasm"/>
    <property type="evidence" value="ECO:0007669"/>
    <property type="project" value="UniProtKB-SubCell"/>
</dbReference>
<dbReference type="AlphaFoldDB" id="A0A2N5P7I2"/>
<evidence type="ECO:0000259" key="11">
    <source>
        <dbReference type="Pfam" id="PF08244"/>
    </source>
</evidence>
<dbReference type="InterPro" id="IPR013148">
    <property type="entry name" value="Glyco_hydro_32_N"/>
</dbReference>
<dbReference type="PANTHER" id="PTHR43101:SF1">
    <property type="entry name" value="BETA-FRUCTOSIDASE"/>
    <property type="match status" value="1"/>
</dbReference>
<dbReference type="Gene3D" id="2.60.120.560">
    <property type="entry name" value="Exo-inulinase, domain 1"/>
    <property type="match status" value="1"/>
</dbReference>
<protein>
    <recommendedName>
        <fullName evidence="4 8">Sucrose-6-phosphate hydrolase</fullName>
        <ecNumber evidence="3 8">3.2.1.26</ecNumber>
    </recommendedName>
    <alternativeName>
        <fullName evidence="7 9">Invertase</fullName>
    </alternativeName>
</protein>
<feature type="domain" description="Glycosyl hydrolase family 32 C-terminal" evidence="11">
    <location>
        <begin position="352"/>
        <end position="421"/>
    </location>
</feature>
<keyword evidence="5 8" id="KW-0378">Hydrolase</keyword>
<name>A0A2N5P7I2_MEDGN</name>
<dbReference type="GO" id="GO:0005985">
    <property type="term" value="P:sucrose metabolic process"/>
    <property type="evidence" value="ECO:0007669"/>
    <property type="project" value="UniProtKB-UniPathway"/>
</dbReference>
<dbReference type="SUPFAM" id="SSF49899">
    <property type="entry name" value="Concanavalin A-like lectins/glucanases"/>
    <property type="match status" value="1"/>
</dbReference>
<dbReference type="SUPFAM" id="SSF75005">
    <property type="entry name" value="Arabinanase/levansucrase/invertase"/>
    <property type="match status" value="1"/>
</dbReference>
<dbReference type="GO" id="GO:0004564">
    <property type="term" value="F:beta-fructofuranosidase activity"/>
    <property type="evidence" value="ECO:0007669"/>
    <property type="project" value="UniProtKB-EC"/>
</dbReference>
<evidence type="ECO:0000256" key="4">
    <source>
        <dbReference type="ARBA" id="ARBA00019623"/>
    </source>
</evidence>
<dbReference type="InterPro" id="IPR001362">
    <property type="entry name" value="Glyco_hydro_32"/>
</dbReference>
<evidence type="ECO:0000256" key="9">
    <source>
        <dbReference type="RuleBase" id="RU365015"/>
    </source>
</evidence>
<dbReference type="RefSeq" id="WP_101871260.1">
    <property type="nucleotide sequence ID" value="NZ_NIHS01000030.1"/>
</dbReference>
<evidence type="ECO:0000313" key="13">
    <source>
        <dbReference type="Proteomes" id="UP000234891"/>
    </source>
</evidence>
<comment type="catalytic activity">
    <reaction evidence="8">
        <text>Hydrolysis of terminal non-reducing beta-D-fructofuranoside residues in beta-D-fructofuranosides.</text>
        <dbReference type="EC" id="3.2.1.26"/>
    </reaction>
</comment>
<dbReference type="InterPro" id="IPR018053">
    <property type="entry name" value="Glyco_hydro_32_AS"/>
</dbReference>